<evidence type="ECO:0000259" key="1">
    <source>
        <dbReference type="Pfam" id="PF02223"/>
    </source>
</evidence>
<dbReference type="Pfam" id="PF02223">
    <property type="entry name" value="Thymidylate_kin"/>
    <property type="match status" value="1"/>
</dbReference>
<dbReference type="AlphaFoldDB" id="X1TUT9"/>
<reference evidence="2" key="1">
    <citation type="journal article" date="2014" name="Front. Microbiol.">
        <title>High frequency of phylogenetically diverse reductive dehalogenase-homologous genes in deep subseafloor sedimentary metagenomes.</title>
        <authorList>
            <person name="Kawai M."/>
            <person name="Futagami T."/>
            <person name="Toyoda A."/>
            <person name="Takaki Y."/>
            <person name="Nishi S."/>
            <person name="Hori S."/>
            <person name="Arai W."/>
            <person name="Tsubouchi T."/>
            <person name="Morono Y."/>
            <person name="Uchiyama I."/>
            <person name="Ito T."/>
            <person name="Fujiyama A."/>
            <person name="Inagaki F."/>
            <person name="Takami H."/>
        </authorList>
    </citation>
    <scope>NUCLEOTIDE SEQUENCE</scope>
    <source>
        <strain evidence="2">Expedition CK06-06</strain>
    </source>
</reference>
<evidence type="ECO:0000313" key="2">
    <source>
        <dbReference type="EMBL" id="GAI91330.1"/>
    </source>
</evidence>
<dbReference type="SUPFAM" id="SSF52540">
    <property type="entry name" value="P-loop containing nucleoside triphosphate hydrolases"/>
    <property type="match status" value="1"/>
</dbReference>
<feature type="non-terminal residue" evidence="2">
    <location>
        <position position="1"/>
    </location>
</feature>
<organism evidence="2">
    <name type="scientific">marine sediment metagenome</name>
    <dbReference type="NCBI Taxonomy" id="412755"/>
    <lineage>
        <taxon>unclassified sequences</taxon>
        <taxon>metagenomes</taxon>
        <taxon>ecological metagenomes</taxon>
    </lineage>
</organism>
<feature type="domain" description="Thymidylate kinase-like" evidence="1">
    <location>
        <begin position="13"/>
        <end position="115"/>
    </location>
</feature>
<dbReference type="InterPro" id="IPR039430">
    <property type="entry name" value="Thymidylate_kin-like_dom"/>
</dbReference>
<proteinExistence type="predicted"/>
<dbReference type="InterPro" id="IPR027417">
    <property type="entry name" value="P-loop_NTPase"/>
</dbReference>
<gene>
    <name evidence="2" type="ORF">S12H4_26655</name>
</gene>
<sequence length="126" mass="14712">GLGNIFLYHKFKDENIITDRHLVSNYYWSGDESSKAVFDCMISLIGKPDYTFLLYANEFAIKKRLIKRDEKDHDINKTPLIAEAYHKMESFLIDNAMKYRLIDTTDLNASEVVDKILKCLSEIKLK</sequence>
<dbReference type="EMBL" id="BARW01015146">
    <property type="protein sequence ID" value="GAI91330.1"/>
    <property type="molecule type" value="Genomic_DNA"/>
</dbReference>
<accession>X1TUT9</accession>
<dbReference type="Gene3D" id="3.40.50.300">
    <property type="entry name" value="P-loop containing nucleotide triphosphate hydrolases"/>
    <property type="match status" value="1"/>
</dbReference>
<protein>
    <recommendedName>
        <fullName evidence="1">Thymidylate kinase-like domain-containing protein</fullName>
    </recommendedName>
</protein>
<comment type="caution">
    <text evidence="2">The sequence shown here is derived from an EMBL/GenBank/DDBJ whole genome shotgun (WGS) entry which is preliminary data.</text>
</comment>
<name>X1TUT9_9ZZZZ</name>